<dbReference type="PANTHER" id="PTHR43394">
    <property type="entry name" value="ATP-DEPENDENT PERMEASE MDL1, MITOCHONDRIAL"/>
    <property type="match status" value="1"/>
</dbReference>
<dbReference type="InterPro" id="IPR003593">
    <property type="entry name" value="AAA+_ATPase"/>
</dbReference>
<feature type="transmembrane region" description="Helical" evidence="7">
    <location>
        <begin position="276"/>
        <end position="298"/>
    </location>
</feature>
<protein>
    <submittedName>
        <fullName evidence="10">ABC transporter ATP-binding protein</fullName>
    </submittedName>
</protein>
<evidence type="ECO:0000256" key="6">
    <source>
        <dbReference type="ARBA" id="ARBA00023136"/>
    </source>
</evidence>
<dbReference type="Gene3D" id="3.40.50.300">
    <property type="entry name" value="P-loop containing nucleotide triphosphate hydrolases"/>
    <property type="match status" value="1"/>
</dbReference>
<dbReference type="InterPro" id="IPR017871">
    <property type="entry name" value="ABC_transporter-like_CS"/>
</dbReference>
<evidence type="ECO:0000313" key="11">
    <source>
        <dbReference type="Proteomes" id="UP001596989"/>
    </source>
</evidence>
<evidence type="ECO:0000256" key="7">
    <source>
        <dbReference type="SAM" id="Phobius"/>
    </source>
</evidence>
<dbReference type="EMBL" id="JBHTJZ010000011">
    <property type="protein sequence ID" value="MFD0959751.1"/>
    <property type="molecule type" value="Genomic_DNA"/>
</dbReference>
<keyword evidence="2 7" id="KW-0812">Transmembrane</keyword>
<name>A0ABW3HQJ5_9BACL</name>
<dbReference type="SMART" id="SM00382">
    <property type="entry name" value="AAA"/>
    <property type="match status" value="1"/>
</dbReference>
<evidence type="ECO:0000256" key="2">
    <source>
        <dbReference type="ARBA" id="ARBA00022692"/>
    </source>
</evidence>
<evidence type="ECO:0000256" key="3">
    <source>
        <dbReference type="ARBA" id="ARBA00022741"/>
    </source>
</evidence>
<organism evidence="10 11">
    <name type="scientific">Paenibacillus chungangensis</name>
    <dbReference type="NCBI Taxonomy" id="696535"/>
    <lineage>
        <taxon>Bacteria</taxon>
        <taxon>Bacillati</taxon>
        <taxon>Bacillota</taxon>
        <taxon>Bacilli</taxon>
        <taxon>Bacillales</taxon>
        <taxon>Paenibacillaceae</taxon>
        <taxon>Paenibacillus</taxon>
    </lineage>
</organism>
<feature type="transmembrane region" description="Helical" evidence="7">
    <location>
        <begin position="20"/>
        <end position="39"/>
    </location>
</feature>
<dbReference type="Pfam" id="PF00664">
    <property type="entry name" value="ABC_membrane"/>
    <property type="match status" value="1"/>
</dbReference>
<keyword evidence="3" id="KW-0547">Nucleotide-binding</keyword>
<keyword evidence="5 7" id="KW-1133">Transmembrane helix</keyword>
<feature type="domain" description="ABC transporter" evidence="8">
    <location>
        <begin position="268"/>
        <end position="496"/>
    </location>
</feature>
<proteinExistence type="predicted"/>
<dbReference type="SUPFAM" id="SSF90123">
    <property type="entry name" value="ABC transporter transmembrane region"/>
    <property type="match status" value="1"/>
</dbReference>
<keyword evidence="11" id="KW-1185">Reference proteome</keyword>
<keyword evidence="6 7" id="KW-0472">Membrane</keyword>
<feature type="transmembrane region" description="Helical" evidence="7">
    <location>
        <begin position="59"/>
        <end position="83"/>
    </location>
</feature>
<feature type="domain" description="ABC transmembrane type-1" evidence="9">
    <location>
        <begin position="24"/>
        <end position="305"/>
    </location>
</feature>
<comment type="caution">
    <text evidence="10">The sequence shown here is derived from an EMBL/GenBank/DDBJ whole genome shotgun (WGS) entry which is preliminary data.</text>
</comment>
<feature type="transmembrane region" description="Helical" evidence="7">
    <location>
        <begin position="160"/>
        <end position="176"/>
    </location>
</feature>
<dbReference type="Gene3D" id="1.20.1560.10">
    <property type="entry name" value="ABC transporter type 1, transmembrane domain"/>
    <property type="match status" value="1"/>
</dbReference>
<evidence type="ECO:0000256" key="1">
    <source>
        <dbReference type="ARBA" id="ARBA00004651"/>
    </source>
</evidence>
<feature type="transmembrane region" description="Helical" evidence="7">
    <location>
        <begin position="252"/>
        <end position="270"/>
    </location>
</feature>
<gene>
    <name evidence="10" type="ORF">ACFQ2I_10155</name>
</gene>
<dbReference type="PANTHER" id="PTHR43394:SF1">
    <property type="entry name" value="ATP-BINDING CASSETTE SUB-FAMILY B MEMBER 10, MITOCHONDRIAL"/>
    <property type="match status" value="1"/>
</dbReference>
<dbReference type="PROSITE" id="PS50929">
    <property type="entry name" value="ABC_TM1F"/>
    <property type="match status" value="1"/>
</dbReference>
<dbReference type="InterPro" id="IPR011527">
    <property type="entry name" value="ABC1_TM_dom"/>
</dbReference>
<dbReference type="SUPFAM" id="SSF52540">
    <property type="entry name" value="P-loop containing nucleoside triphosphate hydrolases"/>
    <property type="match status" value="1"/>
</dbReference>
<dbReference type="InterPro" id="IPR027417">
    <property type="entry name" value="P-loop_NTPase"/>
</dbReference>
<keyword evidence="4 10" id="KW-0067">ATP-binding</keyword>
<dbReference type="PROSITE" id="PS50893">
    <property type="entry name" value="ABC_TRANSPORTER_2"/>
    <property type="match status" value="1"/>
</dbReference>
<comment type="subcellular location">
    <subcellularLocation>
        <location evidence="1">Cell membrane</location>
        <topology evidence="1">Multi-pass membrane protein</topology>
    </subcellularLocation>
</comment>
<dbReference type="PROSITE" id="PS00211">
    <property type="entry name" value="ABC_TRANSPORTER_1"/>
    <property type="match status" value="1"/>
</dbReference>
<dbReference type="InterPro" id="IPR003439">
    <property type="entry name" value="ABC_transporter-like_ATP-bd"/>
</dbReference>
<dbReference type="RefSeq" id="WP_377563997.1">
    <property type="nucleotide sequence ID" value="NZ_JBHTJZ010000011.1"/>
</dbReference>
<evidence type="ECO:0000256" key="4">
    <source>
        <dbReference type="ARBA" id="ARBA00022840"/>
    </source>
</evidence>
<dbReference type="InterPro" id="IPR036640">
    <property type="entry name" value="ABC1_TM_sf"/>
</dbReference>
<dbReference type="Pfam" id="PF00005">
    <property type="entry name" value="ABC_tran"/>
    <property type="match status" value="1"/>
</dbReference>
<dbReference type="InterPro" id="IPR039421">
    <property type="entry name" value="Type_1_exporter"/>
</dbReference>
<dbReference type="CDD" id="cd07346">
    <property type="entry name" value="ABC_6TM_exporters"/>
    <property type="match status" value="1"/>
</dbReference>
<evidence type="ECO:0000259" key="9">
    <source>
        <dbReference type="PROSITE" id="PS50929"/>
    </source>
</evidence>
<evidence type="ECO:0000259" key="8">
    <source>
        <dbReference type="PROSITE" id="PS50893"/>
    </source>
</evidence>
<sequence>MTSIYSVYRWIISFLQPYKLLVSGLVAVMGAAACVELVIPKLIQYFIDDIVPAKDRSSFLWLVILLVLLIVILISLSMARNWLQRHVQEKASRDMQLSIFRHLRTLGFAYYEQHPVGETLAFLNTEVASIQKLYRELFPSMIFSLLFSMIALGAMVSSSWQLTLVAVPFFALYYLYGPAIERRAAVAGKALAGARIEANQKAHESVSAIRELRLFTAEKWDLKRYLNKVDAWNAQVVKAFFLSYLRGSGRMFSYYAGALGLFVIGSWLLQKNMLTAGEFIGFLLLYFVSMQQMTRLIVDLPIGRKLAVIGTSGGGKSTLSTLLVRFYEPEQGAILVNGKPLSAWKREDWLRKVALVSQEPYFFPDTIRMNLMMGNEDISEEEMIAYCQKMLIHDTVAALPDGYDTVLGERGVTLSGGQRQRLAIVRALLREPEILLLDEATSALDLETERVIQRNLDELRAGKTTIIIAHRLSTIRNADHVYEVQEGNMAENVVVA</sequence>
<evidence type="ECO:0000256" key="5">
    <source>
        <dbReference type="ARBA" id="ARBA00022989"/>
    </source>
</evidence>
<accession>A0ABW3HQJ5</accession>
<feature type="transmembrane region" description="Helical" evidence="7">
    <location>
        <begin position="137"/>
        <end position="154"/>
    </location>
</feature>
<reference evidence="11" key="1">
    <citation type="journal article" date="2019" name="Int. J. Syst. Evol. Microbiol.">
        <title>The Global Catalogue of Microorganisms (GCM) 10K type strain sequencing project: providing services to taxonomists for standard genome sequencing and annotation.</title>
        <authorList>
            <consortium name="The Broad Institute Genomics Platform"/>
            <consortium name="The Broad Institute Genome Sequencing Center for Infectious Disease"/>
            <person name="Wu L."/>
            <person name="Ma J."/>
        </authorList>
    </citation>
    <scope>NUCLEOTIDE SEQUENCE [LARGE SCALE GENOMIC DNA]</scope>
    <source>
        <strain evidence="11">CCUG 59129</strain>
    </source>
</reference>
<dbReference type="Proteomes" id="UP001596989">
    <property type="component" value="Unassembled WGS sequence"/>
</dbReference>
<dbReference type="GO" id="GO:0005524">
    <property type="term" value="F:ATP binding"/>
    <property type="evidence" value="ECO:0007669"/>
    <property type="project" value="UniProtKB-KW"/>
</dbReference>
<evidence type="ECO:0000313" key="10">
    <source>
        <dbReference type="EMBL" id="MFD0959751.1"/>
    </source>
</evidence>